<reference evidence="1" key="1">
    <citation type="journal article" date="2014" name="Front. Microbiol.">
        <title>High frequency of phylogenetically diverse reductive dehalogenase-homologous genes in deep subseafloor sedimentary metagenomes.</title>
        <authorList>
            <person name="Kawai M."/>
            <person name="Futagami T."/>
            <person name="Toyoda A."/>
            <person name="Takaki Y."/>
            <person name="Nishi S."/>
            <person name="Hori S."/>
            <person name="Arai W."/>
            <person name="Tsubouchi T."/>
            <person name="Morono Y."/>
            <person name="Uchiyama I."/>
            <person name="Ito T."/>
            <person name="Fujiyama A."/>
            <person name="Inagaki F."/>
            <person name="Takami H."/>
        </authorList>
    </citation>
    <scope>NUCLEOTIDE SEQUENCE</scope>
    <source>
        <strain evidence="1">Expedition CK06-06</strain>
    </source>
</reference>
<proteinExistence type="predicted"/>
<dbReference type="EMBL" id="BARS01005306">
    <property type="protein sequence ID" value="GAF71347.1"/>
    <property type="molecule type" value="Genomic_DNA"/>
</dbReference>
<organism evidence="1">
    <name type="scientific">marine sediment metagenome</name>
    <dbReference type="NCBI Taxonomy" id="412755"/>
    <lineage>
        <taxon>unclassified sequences</taxon>
        <taxon>metagenomes</taxon>
        <taxon>ecological metagenomes</taxon>
    </lineage>
</organism>
<accession>X0S5Y7</accession>
<protein>
    <submittedName>
        <fullName evidence="1">Uncharacterized protein</fullName>
    </submittedName>
</protein>
<sequence>MGDVTVKVTGVSMGASSKPTAPDKQKIVDNLPAHWAFLKPPPQDK</sequence>
<dbReference type="AlphaFoldDB" id="X0S5Y7"/>
<gene>
    <name evidence="1" type="ORF">S01H1_10396</name>
</gene>
<evidence type="ECO:0000313" key="1">
    <source>
        <dbReference type="EMBL" id="GAF71347.1"/>
    </source>
</evidence>
<comment type="caution">
    <text evidence="1">The sequence shown here is derived from an EMBL/GenBank/DDBJ whole genome shotgun (WGS) entry which is preliminary data.</text>
</comment>
<name>X0S5Y7_9ZZZZ</name>